<evidence type="ECO:0000256" key="1">
    <source>
        <dbReference type="SAM" id="Phobius"/>
    </source>
</evidence>
<comment type="caution">
    <text evidence="2">The sequence shown here is derived from an EMBL/GenBank/DDBJ whole genome shotgun (WGS) entry which is preliminary data.</text>
</comment>
<proteinExistence type="predicted"/>
<reference evidence="2 3" key="1">
    <citation type="submission" date="2010-02" db="EMBL/GenBank/DDBJ databases">
        <authorList>
            <person name="Weinstock G."/>
            <person name="Sodergren E."/>
            <person name="Clifton S."/>
            <person name="Fulton L."/>
            <person name="Fulton B."/>
            <person name="Courtney L."/>
            <person name="Fronick C."/>
            <person name="Harrison M."/>
            <person name="Strong C."/>
            <person name="Farmer C."/>
            <person name="Delahaunty K."/>
            <person name="Markovic C."/>
            <person name="Hall O."/>
            <person name="Minx P."/>
            <person name="Tomlinson C."/>
            <person name="Mitreva M."/>
            <person name="Nelson J."/>
            <person name="Hou S."/>
            <person name="Wollam A."/>
            <person name="Pepin K.H."/>
            <person name="Johnson M."/>
            <person name="Bhonagiri V."/>
            <person name="Zhang X."/>
            <person name="Suruliraj S."/>
            <person name="Warren W."/>
            <person name="Chinwalla A."/>
            <person name="Mardis E.R."/>
            <person name="Wilson R.K."/>
        </authorList>
    </citation>
    <scope>NUCLEOTIDE SEQUENCE [LARGE SCALE GENOMIC DNA]</scope>
    <source>
        <strain evidence="2 3">ATCC 29220</strain>
    </source>
</reference>
<dbReference type="GO" id="GO:0043709">
    <property type="term" value="P:cell adhesion involved in single-species biofilm formation"/>
    <property type="evidence" value="ECO:0007669"/>
    <property type="project" value="InterPro"/>
</dbReference>
<dbReference type="eggNOG" id="ENOG50338G7">
    <property type="taxonomic scope" value="Bacteria"/>
</dbReference>
<dbReference type="EMBL" id="ABWL02000006">
    <property type="protein sequence ID" value="EFE09385.1"/>
    <property type="molecule type" value="Genomic_DNA"/>
</dbReference>
<sequence length="154" mass="18179">MNENTLILTERRRLPRLFDSLLTLLAWCGFLFCLYINLLMQITEQNDSVLETIIASFYTVLIYLLIAMLNGWLLIVWYHYNRRHPHTRRHGRLSSLNPDELARSFNVDPRIISEMSQYNLLTVYHDHIGHIIDLRISHQYSSLPRKPATGEKAQ</sequence>
<feature type="transmembrane region" description="Helical" evidence="1">
    <location>
        <begin position="21"/>
        <end position="40"/>
    </location>
</feature>
<organism evidence="2 3">
    <name type="scientific">Citrobacter youngae ATCC 29220</name>
    <dbReference type="NCBI Taxonomy" id="500640"/>
    <lineage>
        <taxon>Bacteria</taxon>
        <taxon>Pseudomonadati</taxon>
        <taxon>Pseudomonadota</taxon>
        <taxon>Gammaproteobacteria</taxon>
        <taxon>Enterobacterales</taxon>
        <taxon>Enterobacteriaceae</taxon>
        <taxon>Citrobacter</taxon>
        <taxon>Citrobacter freundii complex</taxon>
    </lineage>
</organism>
<feature type="transmembrane region" description="Helical" evidence="1">
    <location>
        <begin position="60"/>
        <end position="80"/>
    </location>
</feature>
<accession>D4BB24</accession>
<dbReference type="AlphaFoldDB" id="D4BB24"/>
<dbReference type="NCBIfam" id="TIGR03940">
    <property type="entry name" value="PGA_PgaD"/>
    <property type="match status" value="1"/>
</dbReference>
<keyword evidence="1" id="KW-0812">Transmembrane</keyword>
<evidence type="ECO:0000313" key="3">
    <source>
        <dbReference type="Proteomes" id="UP000003880"/>
    </source>
</evidence>
<dbReference type="RefSeq" id="WP_006685055.1">
    <property type="nucleotide sequence ID" value="NZ_GG730299.1"/>
</dbReference>
<keyword evidence="1" id="KW-1133">Transmembrane helix</keyword>
<dbReference type="Proteomes" id="UP000003880">
    <property type="component" value="Unassembled WGS sequence"/>
</dbReference>
<protein>
    <submittedName>
        <fullName evidence="2">Poly-beta-1,6-N-acetyl-D-glucosamine biosynthesis protein PgaD</fullName>
    </submittedName>
</protein>
<name>D4BB24_9ENTR</name>
<keyword evidence="1" id="KW-0472">Membrane</keyword>
<dbReference type="NCBIfam" id="NF011179">
    <property type="entry name" value="PRK14584.1"/>
    <property type="match status" value="1"/>
</dbReference>
<dbReference type="InterPro" id="IPR023829">
    <property type="entry name" value="PGA_PgaD"/>
</dbReference>
<dbReference type="HOGENOM" id="CLU_131509_0_0_6"/>
<gene>
    <name evidence="2" type="primary">pgaD</name>
    <name evidence="2" type="ORF">CIT292_07671</name>
</gene>
<dbReference type="Pfam" id="PF13994">
    <property type="entry name" value="PgaD"/>
    <property type="match status" value="1"/>
</dbReference>
<evidence type="ECO:0000313" key="2">
    <source>
        <dbReference type="EMBL" id="EFE09385.1"/>
    </source>
</evidence>